<organism evidence="1 2">
    <name type="scientific">Vespula pensylvanica</name>
    <name type="common">Western yellow jacket</name>
    <name type="synonym">Wasp</name>
    <dbReference type="NCBI Taxonomy" id="30213"/>
    <lineage>
        <taxon>Eukaryota</taxon>
        <taxon>Metazoa</taxon>
        <taxon>Ecdysozoa</taxon>
        <taxon>Arthropoda</taxon>
        <taxon>Hexapoda</taxon>
        <taxon>Insecta</taxon>
        <taxon>Pterygota</taxon>
        <taxon>Neoptera</taxon>
        <taxon>Endopterygota</taxon>
        <taxon>Hymenoptera</taxon>
        <taxon>Apocrita</taxon>
        <taxon>Aculeata</taxon>
        <taxon>Vespoidea</taxon>
        <taxon>Vespidae</taxon>
        <taxon>Vespinae</taxon>
        <taxon>Vespula</taxon>
    </lineage>
</organism>
<keyword evidence="2" id="KW-1185">Reference proteome</keyword>
<evidence type="ECO:0000313" key="2">
    <source>
        <dbReference type="Proteomes" id="UP000600918"/>
    </source>
</evidence>
<name>A0A834P335_VESPE</name>
<comment type="caution">
    <text evidence="1">The sequence shown here is derived from an EMBL/GenBank/DDBJ whole genome shotgun (WGS) entry which is preliminary data.</text>
</comment>
<gene>
    <name evidence="1" type="ORF">H0235_008265</name>
</gene>
<protein>
    <submittedName>
        <fullName evidence="1">Uncharacterized protein</fullName>
    </submittedName>
</protein>
<accession>A0A834P335</accession>
<proteinExistence type="predicted"/>
<dbReference type="EMBL" id="JACSDY010000006">
    <property type="protein sequence ID" value="KAF7425827.1"/>
    <property type="molecule type" value="Genomic_DNA"/>
</dbReference>
<dbReference type="AlphaFoldDB" id="A0A834P335"/>
<dbReference type="Proteomes" id="UP000600918">
    <property type="component" value="Unassembled WGS sequence"/>
</dbReference>
<evidence type="ECO:0000313" key="1">
    <source>
        <dbReference type="EMBL" id="KAF7425827.1"/>
    </source>
</evidence>
<reference evidence="1" key="1">
    <citation type="journal article" date="2020" name="G3 (Bethesda)">
        <title>High-Quality Assemblies for Three Invasive Social Wasps from the &lt;i&gt;Vespula&lt;/i&gt; Genus.</title>
        <authorList>
            <person name="Harrop T.W.R."/>
            <person name="Guhlin J."/>
            <person name="McLaughlin G.M."/>
            <person name="Permina E."/>
            <person name="Stockwell P."/>
            <person name="Gilligan J."/>
            <person name="Le Lec M.F."/>
            <person name="Gruber M.A.M."/>
            <person name="Quinn O."/>
            <person name="Lovegrove M."/>
            <person name="Duncan E.J."/>
            <person name="Remnant E.J."/>
            <person name="Van Eeckhoven J."/>
            <person name="Graham B."/>
            <person name="Knapp R.A."/>
            <person name="Langford K.W."/>
            <person name="Kronenberg Z."/>
            <person name="Press M.O."/>
            <person name="Eacker S.M."/>
            <person name="Wilson-Rankin E.E."/>
            <person name="Purcell J."/>
            <person name="Lester P.J."/>
            <person name="Dearden P.K."/>
        </authorList>
    </citation>
    <scope>NUCLEOTIDE SEQUENCE</scope>
    <source>
        <strain evidence="1">Volc-1</strain>
    </source>
</reference>
<sequence length="74" mass="8289">MWLTGAPREDEWMANCEREGDQGPPFEASIGLDIARGNHIARGTTSTFPHIEPRLHNLAYALIRVASDQPISRF</sequence>